<dbReference type="RefSeq" id="WP_380624713.1">
    <property type="nucleotide sequence ID" value="NZ_JBHSDK010000036.1"/>
</dbReference>
<reference evidence="2" key="1">
    <citation type="journal article" date="2019" name="Int. J. Syst. Evol. Microbiol.">
        <title>The Global Catalogue of Microorganisms (GCM) 10K type strain sequencing project: providing services to taxonomists for standard genome sequencing and annotation.</title>
        <authorList>
            <consortium name="The Broad Institute Genomics Platform"/>
            <consortium name="The Broad Institute Genome Sequencing Center for Infectious Disease"/>
            <person name="Wu L."/>
            <person name="Ma J."/>
        </authorList>
    </citation>
    <scope>NUCLEOTIDE SEQUENCE [LARGE SCALE GENOMIC DNA]</scope>
    <source>
        <strain evidence="2">IBRC-M 10908</strain>
    </source>
</reference>
<evidence type="ECO:0000313" key="1">
    <source>
        <dbReference type="EMBL" id="MFC4337579.1"/>
    </source>
</evidence>
<sequence length="73" mass="8233">MGDRMVKVTWKLTETFTGEFPASDVFEDDGSVDEDNECLQDAEAADRDGTVTYWDGETEREVLEVTVLRRIAA</sequence>
<accession>A0ABV8U485</accession>
<comment type="caution">
    <text evidence="1">The sequence shown here is derived from an EMBL/GenBank/DDBJ whole genome shotgun (WGS) entry which is preliminary data.</text>
</comment>
<name>A0ABV8U485_9ACTN</name>
<keyword evidence="2" id="KW-1185">Reference proteome</keyword>
<proteinExistence type="predicted"/>
<gene>
    <name evidence="1" type="ORF">ACFPET_20490</name>
</gene>
<evidence type="ECO:0000313" key="2">
    <source>
        <dbReference type="Proteomes" id="UP001595823"/>
    </source>
</evidence>
<organism evidence="1 2">
    <name type="scientific">Salininema proteolyticum</name>
    <dbReference type="NCBI Taxonomy" id="1607685"/>
    <lineage>
        <taxon>Bacteria</taxon>
        <taxon>Bacillati</taxon>
        <taxon>Actinomycetota</taxon>
        <taxon>Actinomycetes</taxon>
        <taxon>Glycomycetales</taxon>
        <taxon>Glycomycetaceae</taxon>
        <taxon>Salininema</taxon>
    </lineage>
</organism>
<protein>
    <submittedName>
        <fullName evidence="1">Uncharacterized protein</fullName>
    </submittedName>
</protein>
<dbReference type="EMBL" id="JBHSDK010000036">
    <property type="protein sequence ID" value="MFC4337579.1"/>
    <property type="molecule type" value="Genomic_DNA"/>
</dbReference>
<dbReference type="Proteomes" id="UP001595823">
    <property type="component" value="Unassembled WGS sequence"/>
</dbReference>